<dbReference type="PROSITE" id="PS50088">
    <property type="entry name" value="ANK_REPEAT"/>
    <property type="match status" value="5"/>
</dbReference>
<gene>
    <name evidence="4" type="ORF">PG996_007581</name>
</gene>
<keyword evidence="1" id="KW-0677">Repeat</keyword>
<feature type="repeat" description="ANK" evidence="3">
    <location>
        <begin position="807"/>
        <end position="839"/>
    </location>
</feature>
<name>A0ABR1VB87_9PEZI</name>
<dbReference type="SMART" id="SM00248">
    <property type="entry name" value="ANK"/>
    <property type="match status" value="11"/>
</dbReference>
<organism evidence="4 5">
    <name type="scientific">Apiospora saccharicola</name>
    <dbReference type="NCBI Taxonomy" id="335842"/>
    <lineage>
        <taxon>Eukaryota</taxon>
        <taxon>Fungi</taxon>
        <taxon>Dikarya</taxon>
        <taxon>Ascomycota</taxon>
        <taxon>Pezizomycotina</taxon>
        <taxon>Sordariomycetes</taxon>
        <taxon>Xylariomycetidae</taxon>
        <taxon>Amphisphaeriales</taxon>
        <taxon>Apiosporaceae</taxon>
        <taxon>Apiospora</taxon>
    </lineage>
</organism>
<evidence type="ECO:0008006" key="6">
    <source>
        <dbReference type="Google" id="ProtNLM"/>
    </source>
</evidence>
<feature type="repeat" description="ANK" evidence="3">
    <location>
        <begin position="313"/>
        <end position="342"/>
    </location>
</feature>
<dbReference type="Pfam" id="PF12796">
    <property type="entry name" value="Ank_2"/>
    <property type="match status" value="2"/>
</dbReference>
<evidence type="ECO:0000313" key="4">
    <source>
        <dbReference type="EMBL" id="KAK8068469.1"/>
    </source>
</evidence>
<feature type="repeat" description="ANK" evidence="3">
    <location>
        <begin position="912"/>
        <end position="944"/>
    </location>
</feature>
<dbReference type="PANTHER" id="PTHR24198:SF165">
    <property type="entry name" value="ANKYRIN REPEAT-CONTAINING PROTEIN-RELATED"/>
    <property type="match status" value="1"/>
</dbReference>
<reference evidence="4 5" key="1">
    <citation type="submission" date="2023-01" db="EMBL/GenBank/DDBJ databases">
        <title>Analysis of 21 Apiospora genomes using comparative genomics revels a genus with tremendous synthesis potential of carbohydrate active enzymes and secondary metabolites.</title>
        <authorList>
            <person name="Sorensen T."/>
        </authorList>
    </citation>
    <scope>NUCLEOTIDE SEQUENCE [LARGE SCALE GENOMIC DNA]</scope>
    <source>
        <strain evidence="4 5">CBS 83171</strain>
    </source>
</reference>
<dbReference type="InterPro" id="IPR002110">
    <property type="entry name" value="Ankyrin_rpt"/>
</dbReference>
<protein>
    <recommendedName>
        <fullName evidence="6">Clr5 domain-containing protein</fullName>
    </recommendedName>
</protein>
<keyword evidence="2 3" id="KW-0040">ANK repeat</keyword>
<dbReference type="PANTHER" id="PTHR24198">
    <property type="entry name" value="ANKYRIN REPEAT AND PROTEIN KINASE DOMAIN-CONTAINING PROTEIN"/>
    <property type="match status" value="1"/>
</dbReference>
<dbReference type="PROSITE" id="PS50297">
    <property type="entry name" value="ANK_REP_REGION"/>
    <property type="match status" value="5"/>
</dbReference>
<feature type="repeat" description="ANK" evidence="3">
    <location>
        <begin position="877"/>
        <end position="909"/>
    </location>
</feature>
<dbReference type="Proteomes" id="UP001446871">
    <property type="component" value="Unassembled WGS sequence"/>
</dbReference>
<proteinExistence type="predicted"/>
<dbReference type="Gene3D" id="1.25.40.20">
    <property type="entry name" value="Ankyrin repeat-containing domain"/>
    <property type="match status" value="4"/>
</dbReference>
<evidence type="ECO:0000256" key="1">
    <source>
        <dbReference type="ARBA" id="ARBA00022737"/>
    </source>
</evidence>
<evidence type="ECO:0000313" key="5">
    <source>
        <dbReference type="Proteomes" id="UP001446871"/>
    </source>
</evidence>
<keyword evidence="5" id="KW-1185">Reference proteome</keyword>
<evidence type="ECO:0000256" key="2">
    <source>
        <dbReference type="ARBA" id="ARBA00023043"/>
    </source>
</evidence>
<sequence length="992" mass="108403">MATLARPIPQEDWRRHEETIKIFFLEEGRQLGSINQKESVIGKMAEDHGFIATQDYVEFVDDLGAWRRYTGPEPLPASPSLQLAIHRNRHQCSSGAVLGLDGDGLSRNGSLSAILTPGLSRGRSPRELERNTTMPIAVVDPLVVSPHMPMGTPLSLPAAYQTTRPDTRNWELTINNHESGNILSHLETILPVTSYTQPHETPLAKALIYWIANGFPTITGVTSESIFELLAMFPNPGDLLLGYLGPDAQSLSRSIAENLFRVSIEFGNAQAVGMILQASIKYPDAAIDVNKFMFRETRLYEEIALYLEIAIFTPIEKAAKKGDIEVVKVLLAAGADPNKTHPRNNINDNGGGALNVALTTLEMKQSSILDLTRLLLESEAKLNYGVFKLTMLSAAIRAGCSKLIDSMLNSGTPIDCPPLTKLAQPIPVIPDINTGAPLLSETTPLAEVILLQDDVLISRLESLGASQVAVMTTALSLPVLMAAAIAGNYTYIRLLLQEGPTIDPEYLEKAVLFALIHQEQSYREIVGMLFEAGAIPTIQTLETATRAKALVDAVDWGDIEIIDGIMGSGVHYFPDEESQIDMLVKAAKTGNLQMAKFLLDLGFDPNPPFTKYSARRTRFSPLAAAFLGGDKQMIELLMSRNAAVTDIPAFLFAMEYANDIFYFLLSVFACKFPSGCTMFGTTVLIRAIESSRVDQIEKLLSVKMDVNTCSKRGYFGGNSHEWTSHFEKHATGPFDVSRSLARFMTRSLYLDGTLSMSALGFAISVAHRTQNGPEIVRKLLEAGGNPNSCAAETGKDTIHAMGQRFRHHETPLLIAISKGNLSIVELLLESGAAVNFPARRGLRRTPLQKACEYGHLEMVKLLLRQGADINAAPAPVGGGTAIQMAARSGSLRIVELLLDNGADIHQAPSPIDGKTALEMAAERGRIGIIEFLWRQGDQSRFAERELQRARELADAEDHSGCVTYLTVLINYLLPVVTDFGMSTLTYLDGQQE</sequence>
<comment type="caution">
    <text evidence="4">The sequence shown here is derived from an EMBL/GenBank/DDBJ whole genome shotgun (WGS) entry which is preliminary data.</text>
</comment>
<dbReference type="Pfam" id="PF00023">
    <property type="entry name" value="Ank"/>
    <property type="match status" value="1"/>
</dbReference>
<evidence type="ECO:0000256" key="3">
    <source>
        <dbReference type="PROSITE-ProRule" id="PRU00023"/>
    </source>
</evidence>
<dbReference type="InterPro" id="IPR036770">
    <property type="entry name" value="Ankyrin_rpt-contain_sf"/>
</dbReference>
<accession>A0ABR1VB87</accession>
<dbReference type="SUPFAM" id="SSF48403">
    <property type="entry name" value="Ankyrin repeat"/>
    <property type="match status" value="2"/>
</dbReference>
<feature type="repeat" description="ANK" evidence="3">
    <location>
        <begin position="842"/>
        <end position="874"/>
    </location>
</feature>
<dbReference type="EMBL" id="JAQQWM010000004">
    <property type="protein sequence ID" value="KAK8068469.1"/>
    <property type="molecule type" value="Genomic_DNA"/>
</dbReference>